<proteinExistence type="predicted"/>
<dbReference type="EMBL" id="CAJNOK010000355">
    <property type="protein sequence ID" value="CAF0747218.1"/>
    <property type="molecule type" value="Genomic_DNA"/>
</dbReference>
<dbReference type="Proteomes" id="UP000681722">
    <property type="component" value="Unassembled WGS sequence"/>
</dbReference>
<evidence type="ECO:0000313" key="4">
    <source>
        <dbReference type="EMBL" id="CAF3525472.1"/>
    </source>
</evidence>
<dbReference type="AlphaFoldDB" id="A0A814A7H1"/>
<gene>
    <name evidence="3" type="ORF">GPM918_LOCUS9075</name>
    <name evidence="2" type="ORF">OVA965_LOCUS1798</name>
    <name evidence="5" type="ORF">SRO942_LOCUS9076</name>
    <name evidence="4" type="ORF">TMI583_LOCUS1798</name>
</gene>
<feature type="transmembrane region" description="Helical" evidence="1">
    <location>
        <begin position="9"/>
        <end position="27"/>
    </location>
</feature>
<evidence type="ECO:0000313" key="6">
    <source>
        <dbReference type="Proteomes" id="UP000663829"/>
    </source>
</evidence>
<keyword evidence="1" id="KW-0812">Transmembrane</keyword>
<evidence type="ECO:0000313" key="2">
    <source>
        <dbReference type="EMBL" id="CAF0747218.1"/>
    </source>
</evidence>
<dbReference type="EMBL" id="CAJOBC010001650">
    <property type="protein sequence ID" value="CAF3690942.1"/>
    <property type="molecule type" value="Genomic_DNA"/>
</dbReference>
<evidence type="ECO:0000256" key="1">
    <source>
        <dbReference type="SAM" id="Phobius"/>
    </source>
</evidence>
<organism evidence="3 6">
    <name type="scientific">Didymodactylos carnosus</name>
    <dbReference type="NCBI Taxonomy" id="1234261"/>
    <lineage>
        <taxon>Eukaryota</taxon>
        <taxon>Metazoa</taxon>
        <taxon>Spiralia</taxon>
        <taxon>Gnathifera</taxon>
        <taxon>Rotifera</taxon>
        <taxon>Eurotatoria</taxon>
        <taxon>Bdelloidea</taxon>
        <taxon>Philodinida</taxon>
        <taxon>Philodinidae</taxon>
        <taxon>Didymodactylos</taxon>
    </lineage>
</organism>
<sequence length="167" mass="19797">MTLVYKRQYLILHFFVGLLLIGLEYIWRRMAYNNSTITIHSCPQTFLFEFKHPDSSSTITSMTGTTNWWWHHFYHLFEPFYSSSISTVDRTIIKENISRECYHKQIKLDLTTLFTCLRYLWLTIGLFYFIVMIDSNKRSILRAVSATSTSKQQQTMYAEGSKLTAKM</sequence>
<dbReference type="Proteomes" id="UP000682733">
    <property type="component" value="Unassembled WGS sequence"/>
</dbReference>
<keyword evidence="1" id="KW-1133">Transmembrane helix</keyword>
<keyword evidence="1" id="KW-0472">Membrane</keyword>
<dbReference type="EMBL" id="CAJOBA010000355">
    <property type="protein sequence ID" value="CAF3525472.1"/>
    <property type="molecule type" value="Genomic_DNA"/>
</dbReference>
<evidence type="ECO:0000313" key="3">
    <source>
        <dbReference type="EMBL" id="CAF0909600.1"/>
    </source>
</evidence>
<dbReference type="Proteomes" id="UP000677228">
    <property type="component" value="Unassembled WGS sequence"/>
</dbReference>
<evidence type="ECO:0000313" key="5">
    <source>
        <dbReference type="EMBL" id="CAF3690942.1"/>
    </source>
</evidence>
<keyword evidence="6" id="KW-1185">Reference proteome</keyword>
<dbReference type="Proteomes" id="UP000663829">
    <property type="component" value="Unassembled WGS sequence"/>
</dbReference>
<protein>
    <submittedName>
        <fullName evidence="3">Uncharacterized protein</fullName>
    </submittedName>
</protein>
<comment type="caution">
    <text evidence="3">The sequence shown here is derived from an EMBL/GenBank/DDBJ whole genome shotgun (WGS) entry which is preliminary data.</text>
</comment>
<accession>A0A814A7H1</accession>
<feature type="transmembrane region" description="Helical" evidence="1">
    <location>
        <begin position="112"/>
        <end position="133"/>
    </location>
</feature>
<name>A0A814A7H1_9BILA</name>
<dbReference type="EMBL" id="CAJNOQ010001650">
    <property type="protein sequence ID" value="CAF0909600.1"/>
    <property type="molecule type" value="Genomic_DNA"/>
</dbReference>
<reference evidence="3" key="1">
    <citation type="submission" date="2021-02" db="EMBL/GenBank/DDBJ databases">
        <authorList>
            <person name="Nowell W R."/>
        </authorList>
    </citation>
    <scope>NUCLEOTIDE SEQUENCE</scope>
</reference>